<organism evidence="2 3">
    <name type="scientific">Arcicella aurantiaca</name>
    <dbReference type="NCBI Taxonomy" id="591202"/>
    <lineage>
        <taxon>Bacteria</taxon>
        <taxon>Pseudomonadati</taxon>
        <taxon>Bacteroidota</taxon>
        <taxon>Cytophagia</taxon>
        <taxon>Cytophagales</taxon>
        <taxon>Flectobacillaceae</taxon>
        <taxon>Arcicella</taxon>
    </lineage>
</organism>
<comment type="caution">
    <text evidence="2">The sequence shown here is derived from an EMBL/GenBank/DDBJ whole genome shotgun (WGS) entry which is preliminary data.</text>
</comment>
<dbReference type="EMBL" id="QGGO01000024">
    <property type="protein sequence ID" value="PWK21413.1"/>
    <property type="molecule type" value="Genomic_DNA"/>
</dbReference>
<dbReference type="InterPro" id="IPR049458">
    <property type="entry name" value="EpsG-like"/>
</dbReference>
<protein>
    <submittedName>
        <fullName evidence="2">EpsG-like putative glucosyltransferase</fullName>
    </submittedName>
</protein>
<evidence type="ECO:0000313" key="3">
    <source>
        <dbReference type="Proteomes" id="UP000245489"/>
    </source>
</evidence>
<feature type="transmembrane region" description="Helical" evidence="1">
    <location>
        <begin position="7"/>
        <end position="26"/>
    </location>
</feature>
<reference evidence="2 3" key="1">
    <citation type="submission" date="2018-05" db="EMBL/GenBank/DDBJ databases">
        <title>Genomic Encyclopedia of Archaeal and Bacterial Type Strains, Phase II (KMG-II): from individual species to whole genera.</title>
        <authorList>
            <person name="Goeker M."/>
        </authorList>
    </citation>
    <scope>NUCLEOTIDE SEQUENCE [LARGE SCALE GENOMIC DNA]</scope>
    <source>
        <strain evidence="2 3">DSM 22214</strain>
    </source>
</reference>
<dbReference type="AlphaFoldDB" id="A0A316DY08"/>
<keyword evidence="3" id="KW-1185">Reference proteome</keyword>
<keyword evidence="1" id="KW-1133">Transmembrane helix</keyword>
<dbReference type="Pfam" id="PF14897">
    <property type="entry name" value="EpsG"/>
    <property type="match status" value="1"/>
</dbReference>
<proteinExistence type="predicted"/>
<accession>A0A316DY08</accession>
<feature type="transmembrane region" description="Helical" evidence="1">
    <location>
        <begin position="280"/>
        <end position="301"/>
    </location>
</feature>
<keyword evidence="2" id="KW-0808">Transferase</keyword>
<evidence type="ECO:0000313" key="2">
    <source>
        <dbReference type="EMBL" id="PWK21413.1"/>
    </source>
</evidence>
<feature type="transmembrane region" description="Helical" evidence="1">
    <location>
        <begin position="321"/>
        <end position="339"/>
    </location>
</feature>
<dbReference type="Proteomes" id="UP000245489">
    <property type="component" value="Unassembled WGS sequence"/>
</dbReference>
<keyword evidence="1" id="KW-0472">Membrane</keyword>
<evidence type="ECO:0000256" key="1">
    <source>
        <dbReference type="SAM" id="Phobius"/>
    </source>
</evidence>
<feature type="transmembrane region" description="Helical" evidence="1">
    <location>
        <begin position="225"/>
        <end position="244"/>
    </location>
</feature>
<feature type="transmembrane region" description="Helical" evidence="1">
    <location>
        <begin position="175"/>
        <end position="193"/>
    </location>
</feature>
<feature type="transmembrane region" description="Helical" evidence="1">
    <location>
        <begin position="138"/>
        <end position="163"/>
    </location>
</feature>
<gene>
    <name evidence="2" type="ORF">LV89_03706</name>
</gene>
<dbReference type="OrthoDB" id="6631730at2"/>
<keyword evidence="1" id="KW-0812">Transmembrane</keyword>
<feature type="transmembrane region" description="Helical" evidence="1">
    <location>
        <begin position="256"/>
        <end position="274"/>
    </location>
</feature>
<dbReference type="RefSeq" id="WP_109744390.1">
    <property type="nucleotide sequence ID" value="NZ_QGGO01000024.1"/>
</dbReference>
<name>A0A316DY08_9BACT</name>
<feature type="transmembrane region" description="Helical" evidence="1">
    <location>
        <begin position="55"/>
        <end position="79"/>
    </location>
</feature>
<dbReference type="GO" id="GO:0016740">
    <property type="term" value="F:transferase activity"/>
    <property type="evidence" value="ECO:0007669"/>
    <property type="project" value="UniProtKB-KW"/>
</dbReference>
<sequence>MILRQNLTSILTSLVATIIALNLMPFSRDWGNYQEIFDIASNANSFFDSIAGPEIIYTSFAYLTQNILITSFLIGIIALKIKISFLVKDSSVAFIAVSYYFARFFLVHDVTQVRISFGIAMVLVAYKNLIKKKYWYSFLFMILSIMSHTSTLIYIPVILIAALVKDPYKFLQTSFNYSFFAVGAILLLSTFLLNKISIVDMFSTFPDVRLYNYFIEESDFEAPKIYTDIFFLLKIFALGLLVYHKPTIKQMKFQEDYLRFGIVFLFSLFFYAAFHDIYPIASRLADIAAPFECIIMAIFIIRLSRPNNIIFTPITSFMLKAILTIIILTRLIVAQLYLLE</sequence>